<sequence>MNDRSLYYIAVIPPVKESNSIQQIKEDLKTRFNICHSLRSPAHITLQMPFRRNIRDENDIMNSLKEFAAAQPGFDVFLDGFGHFSNRVIFIKIQEHSPFIDLRQALVCTLRSSLNFTENETSRPFHPHITIAHRDLSPEIFNIAWSEFRFKQFTATFRITGLSLLKHDGKKWNIYRSFPFKLL</sequence>
<dbReference type="GO" id="GO:0016874">
    <property type="term" value="F:ligase activity"/>
    <property type="evidence" value="ECO:0007669"/>
    <property type="project" value="UniProtKB-KW"/>
</dbReference>
<name>A0ABY3YMA3_9FLAO</name>
<keyword evidence="1" id="KW-0436">Ligase</keyword>
<evidence type="ECO:0000313" key="2">
    <source>
        <dbReference type="Proteomes" id="UP000829476"/>
    </source>
</evidence>
<dbReference type="Proteomes" id="UP000829476">
    <property type="component" value="Chromosome"/>
</dbReference>
<organism evidence="1 2">
    <name type="scientific">Zhouia spongiae</name>
    <dbReference type="NCBI Taxonomy" id="2202721"/>
    <lineage>
        <taxon>Bacteria</taxon>
        <taxon>Pseudomonadati</taxon>
        <taxon>Bacteroidota</taxon>
        <taxon>Flavobacteriia</taxon>
        <taxon>Flavobacteriales</taxon>
        <taxon>Flavobacteriaceae</taxon>
        <taxon>Zhouia</taxon>
    </lineage>
</organism>
<dbReference type="RefSeq" id="WP_242937234.1">
    <property type="nucleotide sequence ID" value="NZ_CP094326.1"/>
</dbReference>
<proteinExistence type="predicted"/>
<protein>
    <submittedName>
        <fullName evidence="1">2'-5' RNA ligase family protein</fullName>
    </submittedName>
</protein>
<dbReference type="EMBL" id="CP094326">
    <property type="protein sequence ID" value="UNY98828.1"/>
    <property type="molecule type" value="Genomic_DNA"/>
</dbReference>
<dbReference type="Pfam" id="PF13563">
    <property type="entry name" value="2_5_RNA_ligase2"/>
    <property type="match status" value="1"/>
</dbReference>
<dbReference type="InterPro" id="IPR050580">
    <property type="entry name" value="2H_phosphoesterase_YjcG-like"/>
</dbReference>
<dbReference type="SUPFAM" id="SSF55144">
    <property type="entry name" value="LigT-like"/>
    <property type="match status" value="1"/>
</dbReference>
<reference evidence="1 2" key="1">
    <citation type="journal article" date="2018" name="Int. J. Syst. Evol. Microbiol.">
        <title>Zhouia spongiae sp. nov., isolated from a marine sponge.</title>
        <authorList>
            <person name="Zhuang L."/>
            <person name="Lin B."/>
            <person name="Qin F."/>
            <person name="Luo L."/>
        </authorList>
    </citation>
    <scope>NUCLEOTIDE SEQUENCE [LARGE SCALE GENOMIC DNA]</scope>
    <source>
        <strain evidence="1 2">HN-Y44</strain>
    </source>
</reference>
<dbReference type="PANTHER" id="PTHR40037:SF1">
    <property type="entry name" value="PHOSPHOESTERASE SAOUHSC_00951-RELATED"/>
    <property type="match status" value="1"/>
</dbReference>
<dbReference type="InterPro" id="IPR009097">
    <property type="entry name" value="Cyclic_Pdiesterase"/>
</dbReference>
<accession>A0ABY3YMA3</accession>
<dbReference type="Gene3D" id="3.90.1140.10">
    <property type="entry name" value="Cyclic phosphodiesterase"/>
    <property type="match status" value="1"/>
</dbReference>
<gene>
    <name evidence="1" type="ORF">MQE36_00390</name>
</gene>
<evidence type="ECO:0000313" key="1">
    <source>
        <dbReference type="EMBL" id="UNY98828.1"/>
    </source>
</evidence>
<dbReference type="PANTHER" id="PTHR40037">
    <property type="entry name" value="PHOSPHOESTERASE YJCG-RELATED"/>
    <property type="match status" value="1"/>
</dbReference>
<keyword evidence="2" id="KW-1185">Reference proteome</keyword>